<feature type="region of interest" description="Disordered" evidence="1">
    <location>
        <begin position="1"/>
        <end position="32"/>
    </location>
</feature>
<dbReference type="EMBL" id="SMMG02000009">
    <property type="protein sequence ID" value="KAA3460324.1"/>
    <property type="molecule type" value="Genomic_DNA"/>
</dbReference>
<comment type="caution">
    <text evidence="2">The sequence shown here is derived from an EMBL/GenBank/DDBJ whole genome shotgun (WGS) entry which is preliminary data.</text>
</comment>
<dbReference type="Proteomes" id="UP000325315">
    <property type="component" value="Unassembled WGS sequence"/>
</dbReference>
<dbReference type="OrthoDB" id="1907052at2759"/>
<keyword evidence="3" id="KW-1185">Reference proteome</keyword>
<sequence length="109" mass="12626">MRSEGSVESTLATKAQYNQGGREGNMRRTRREIRQKNVTQVADGEEEEHFFVATCFAISHSSEERFIDSGCTNHTTFDRDQRVGYFGSFPSKDWQWRLHCDQGKMHSCN</sequence>
<gene>
    <name evidence="2" type="ORF">EPI10_027002</name>
</gene>
<feature type="compositionally biased region" description="Polar residues" evidence="1">
    <location>
        <begin position="1"/>
        <end position="19"/>
    </location>
</feature>
<name>A0A5B6UV50_9ROSI</name>
<protein>
    <submittedName>
        <fullName evidence="2">Two-component response regulator-like APRR2 isoform X1</fullName>
    </submittedName>
</protein>
<reference evidence="3" key="1">
    <citation type="journal article" date="2019" name="Plant Biotechnol. J.">
        <title>Genome sequencing of the Australian wild diploid species Gossypium australe highlights disease resistance and delayed gland morphogenesis.</title>
        <authorList>
            <person name="Cai Y."/>
            <person name="Cai X."/>
            <person name="Wang Q."/>
            <person name="Wang P."/>
            <person name="Zhang Y."/>
            <person name="Cai C."/>
            <person name="Xu Y."/>
            <person name="Wang K."/>
            <person name="Zhou Z."/>
            <person name="Wang C."/>
            <person name="Geng S."/>
            <person name="Li B."/>
            <person name="Dong Q."/>
            <person name="Hou Y."/>
            <person name="Wang H."/>
            <person name="Ai P."/>
            <person name="Liu Z."/>
            <person name="Yi F."/>
            <person name="Sun M."/>
            <person name="An G."/>
            <person name="Cheng J."/>
            <person name="Zhang Y."/>
            <person name="Shi Q."/>
            <person name="Xie Y."/>
            <person name="Shi X."/>
            <person name="Chang Y."/>
            <person name="Huang F."/>
            <person name="Chen Y."/>
            <person name="Hong S."/>
            <person name="Mi L."/>
            <person name="Sun Q."/>
            <person name="Zhang L."/>
            <person name="Zhou B."/>
            <person name="Peng R."/>
            <person name="Zhang X."/>
            <person name="Liu F."/>
        </authorList>
    </citation>
    <scope>NUCLEOTIDE SEQUENCE [LARGE SCALE GENOMIC DNA]</scope>
    <source>
        <strain evidence="3">cv. PA1801</strain>
    </source>
</reference>
<evidence type="ECO:0000256" key="1">
    <source>
        <dbReference type="SAM" id="MobiDB-lite"/>
    </source>
</evidence>
<dbReference type="AlphaFoldDB" id="A0A5B6UV50"/>
<proteinExistence type="predicted"/>
<evidence type="ECO:0000313" key="2">
    <source>
        <dbReference type="EMBL" id="KAA3460324.1"/>
    </source>
</evidence>
<evidence type="ECO:0000313" key="3">
    <source>
        <dbReference type="Proteomes" id="UP000325315"/>
    </source>
</evidence>
<organism evidence="2 3">
    <name type="scientific">Gossypium australe</name>
    <dbReference type="NCBI Taxonomy" id="47621"/>
    <lineage>
        <taxon>Eukaryota</taxon>
        <taxon>Viridiplantae</taxon>
        <taxon>Streptophyta</taxon>
        <taxon>Embryophyta</taxon>
        <taxon>Tracheophyta</taxon>
        <taxon>Spermatophyta</taxon>
        <taxon>Magnoliopsida</taxon>
        <taxon>eudicotyledons</taxon>
        <taxon>Gunneridae</taxon>
        <taxon>Pentapetalae</taxon>
        <taxon>rosids</taxon>
        <taxon>malvids</taxon>
        <taxon>Malvales</taxon>
        <taxon>Malvaceae</taxon>
        <taxon>Malvoideae</taxon>
        <taxon>Gossypium</taxon>
    </lineage>
</organism>
<accession>A0A5B6UV50</accession>